<dbReference type="EMBL" id="SORX01000003">
    <property type="protein sequence ID" value="TFE02313.1"/>
    <property type="molecule type" value="Genomic_DNA"/>
</dbReference>
<dbReference type="InterPro" id="IPR006439">
    <property type="entry name" value="HAD-SF_hydro_IA"/>
</dbReference>
<gene>
    <name evidence="5" type="ORF">E2626_06970</name>
</gene>
<dbReference type="InterPro" id="IPR036412">
    <property type="entry name" value="HAD-like_sf"/>
</dbReference>
<reference evidence="5 6" key="1">
    <citation type="submission" date="2019-03" db="EMBL/GenBank/DDBJ databases">
        <authorList>
            <person name="Yang Y."/>
        </authorList>
    </citation>
    <scope>NUCLEOTIDE SEQUENCE [LARGE SCALE GENOMIC DNA]</scope>
    <source>
        <strain evidence="5 6">ASL-1</strain>
    </source>
</reference>
<dbReference type="NCBIfam" id="TIGR01549">
    <property type="entry name" value="HAD-SF-IA-v1"/>
    <property type="match status" value="1"/>
</dbReference>
<dbReference type="GO" id="GO:0046872">
    <property type="term" value="F:metal ion binding"/>
    <property type="evidence" value="ECO:0007669"/>
    <property type="project" value="UniProtKB-KW"/>
</dbReference>
<dbReference type="Pfam" id="PF13419">
    <property type="entry name" value="HAD_2"/>
    <property type="match status" value="1"/>
</dbReference>
<keyword evidence="4" id="KW-0460">Magnesium</keyword>
<keyword evidence="3 5" id="KW-0378">Hydrolase</keyword>
<keyword evidence="2" id="KW-0479">Metal-binding</keyword>
<proteinExistence type="predicted"/>
<evidence type="ECO:0000256" key="4">
    <source>
        <dbReference type="ARBA" id="ARBA00022842"/>
    </source>
</evidence>
<dbReference type="InterPro" id="IPR006549">
    <property type="entry name" value="HAD-SF_hydro_IIIA"/>
</dbReference>
<dbReference type="NCBIfam" id="TIGR01662">
    <property type="entry name" value="HAD-SF-IIIA"/>
    <property type="match status" value="1"/>
</dbReference>
<dbReference type="PANTHER" id="PTHR46470">
    <property type="entry name" value="N-ACYLNEURAMINATE-9-PHOSPHATASE"/>
    <property type="match status" value="1"/>
</dbReference>
<dbReference type="Gene3D" id="3.40.50.1000">
    <property type="entry name" value="HAD superfamily/HAD-like"/>
    <property type="match status" value="1"/>
</dbReference>
<dbReference type="Proteomes" id="UP000297776">
    <property type="component" value="Unassembled WGS sequence"/>
</dbReference>
<dbReference type="RefSeq" id="WP_134381014.1">
    <property type="nucleotide sequence ID" value="NZ_SORX01000003.1"/>
</dbReference>
<dbReference type="InterPro" id="IPR051400">
    <property type="entry name" value="HAD-like_hydrolase"/>
</dbReference>
<evidence type="ECO:0000256" key="3">
    <source>
        <dbReference type="ARBA" id="ARBA00022801"/>
    </source>
</evidence>
<dbReference type="AlphaFoldDB" id="A0A4Y8LNH7"/>
<accession>A0A4Y8LNH7</accession>
<dbReference type="SFLD" id="SFLDS00003">
    <property type="entry name" value="Haloacid_Dehalogenase"/>
    <property type="match status" value="1"/>
</dbReference>
<evidence type="ECO:0000256" key="1">
    <source>
        <dbReference type="ARBA" id="ARBA00001946"/>
    </source>
</evidence>
<dbReference type="GO" id="GO:0016791">
    <property type="term" value="F:phosphatase activity"/>
    <property type="evidence" value="ECO:0007669"/>
    <property type="project" value="TreeGrafter"/>
</dbReference>
<dbReference type="OrthoDB" id="9802350at2"/>
<organism evidence="5 6">
    <name type="scientific">Jeotgalibacillus salarius</name>
    <dbReference type="NCBI Taxonomy" id="546023"/>
    <lineage>
        <taxon>Bacteria</taxon>
        <taxon>Bacillati</taxon>
        <taxon>Bacillota</taxon>
        <taxon>Bacilli</taxon>
        <taxon>Bacillales</taxon>
        <taxon>Caryophanaceae</taxon>
        <taxon>Jeotgalibacillus</taxon>
    </lineage>
</organism>
<dbReference type="PANTHER" id="PTHR46470:SF2">
    <property type="entry name" value="GLYCERALDEHYDE 3-PHOSPHATE PHOSPHATASE"/>
    <property type="match status" value="1"/>
</dbReference>
<protein>
    <submittedName>
        <fullName evidence="5">HAD-IIIA family hydrolase</fullName>
    </submittedName>
</protein>
<dbReference type="PRINTS" id="PR00413">
    <property type="entry name" value="HADHALOGNASE"/>
</dbReference>
<dbReference type="SFLD" id="SFLDG01129">
    <property type="entry name" value="C1.5:_HAD__Beta-PGM__Phosphata"/>
    <property type="match status" value="1"/>
</dbReference>
<comment type="cofactor">
    <cofactor evidence="1">
        <name>Mg(2+)</name>
        <dbReference type="ChEBI" id="CHEBI:18420"/>
    </cofactor>
</comment>
<evidence type="ECO:0000256" key="2">
    <source>
        <dbReference type="ARBA" id="ARBA00022723"/>
    </source>
</evidence>
<keyword evidence="6" id="KW-1185">Reference proteome</keyword>
<comment type="caution">
    <text evidence="5">The sequence shown here is derived from an EMBL/GenBank/DDBJ whole genome shotgun (WGS) entry which is preliminary data.</text>
</comment>
<dbReference type="SUPFAM" id="SSF56784">
    <property type="entry name" value="HAD-like"/>
    <property type="match status" value="1"/>
</dbReference>
<dbReference type="GO" id="GO:0044281">
    <property type="term" value="P:small molecule metabolic process"/>
    <property type="evidence" value="ECO:0007669"/>
    <property type="project" value="UniProtKB-ARBA"/>
</dbReference>
<evidence type="ECO:0000313" key="6">
    <source>
        <dbReference type="Proteomes" id="UP000297776"/>
    </source>
</evidence>
<dbReference type="NCBIfam" id="TIGR01509">
    <property type="entry name" value="HAD-SF-IA-v3"/>
    <property type="match status" value="1"/>
</dbReference>
<dbReference type="InterPro" id="IPR023214">
    <property type="entry name" value="HAD_sf"/>
</dbReference>
<evidence type="ECO:0000313" key="5">
    <source>
        <dbReference type="EMBL" id="TFE02313.1"/>
    </source>
</evidence>
<name>A0A4Y8LNH7_9BACL</name>
<dbReference type="Gene3D" id="1.10.150.520">
    <property type="match status" value="1"/>
</dbReference>
<dbReference type="InterPro" id="IPR041492">
    <property type="entry name" value="HAD_2"/>
</dbReference>
<sequence length="219" mass="25465">MIKAILFDLDGTLLDRDASLKQFLEDQYERFSEAFHHISKDTYMKRFIELDAKGYVWKDKVYSQLIKEFNIAGLNYEQLLQDYLDHFQHHCVGFSNLHQTLEGLQQNGLKLGIISNGRCQFQKNNIKGLRIEQFFNEILISGCENLKKPDPEIFKRALARMGVKAEETMFVGDHPLNDIKAARHTGMKTVWKEDLHWENAEASYVIEDLQELLIIAVDA</sequence>